<feature type="non-terminal residue" evidence="1">
    <location>
        <position position="220"/>
    </location>
</feature>
<feature type="non-terminal residue" evidence="1">
    <location>
        <position position="1"/>
    </location>
</feature>
<comment type="caution">
    <text evidence="1">The sequence shown here is derived from an EMBL/GenBank/DDBJ whole genome shotgun (WGS) entry which is preliminary data.</text>
</comment>
<sequence>LSLKLLLAHRVGSNLLVVALQGSQVLTGLRELAFLHALTDIPVHERTLGVHQVEFHRQRAPGLGNCGGVGQHAATSRLHSTVVLGEIAVGHVLRGLVADTKLEASRAPVNELNSALRLEGSNGGVGIVGHDVTAVEQAGGHVLAVAGIALDHLVVGLEAGHGHLLDGVGLVGSLGGGDDGCIRDQREVDSGVRHQVGLELVQINVEGAIKSERSGDGGND</sequence>
<evidence type="ECO:0000313" key="2">
    <source>
        <dbReference type="Proteomes" id="UP000036947"/>
    </source>
</evidence>
<proteinExistence type="predicted"/>
<dbReference type="AlphaFoldDB" id="A0A0L0NJ05"/>
<accession>A0A0L0NJ05</accession>
<reference evidence="1 2" key="1">
    <citation type="journal article" date="2015" name="BMC Genomics">
        <title>The genome of the truffle-parasite Tolypocladium ophioglossoides and the evolution of antifungal peptaibiotics.</title>
        <authorList>
            <person name="Quandt C.A."/>
            <person name="Bushley K.E."/>
            <person name="Spatafora J.W."/>
        </authorList>
    </citation>
    <scope>NUCLEOTIDE SEQUENCE [LARGE SCALE GENOMIC DNA]</scope>
    <source>
        <strain evidence="1 2">CBS 100239</strain>
    </source>
</reference>
<protein>
    <submittedName>
        <fullName evidence="1">Uncharacterized protein</fullName>
    </submittedName>
</protein>
<gene>
    <name evidence="1" type="ORF">TOPH_00909</name>
</gene>
<dbReference type="EMBL" id="LFRF01000002">
    <property type="protein sequence ID" value="KND94019.1"/>
    <property type="molecule type" value="Genomic_DNA"/>
</dbReference>
<name>A0A0L0NJ05_TOLOC</name>
<dbReference type="OrthoDB" id="69641at2759"/>
<dbReference type="Proteomes" id="UP000036947">
    <property type="component" value="Unassembled WGS sequence"/>
</dbReference>
<dbReference type="STRING" id="1163406.A0A0L0NJ05"/>
<evidence type="ECO:0000313" key="1">
    <source>
        <dbReference type="EMBL" id="KND94019.1"/>
    </source>
</evidence>
<organism evidence="1 2">
    <name type="scientific">Tolypocladium ophioglossoides (strain CBS 100239)</name>
    <name type="common">Snaketongue truffleclub</name>
    <name type="synonym">Elaphocordyceps ophioglossoides</name>
    <dbReference type="NCBI Taxonomy" id="1163406"/>
    <lineage>
        <taxon>Eukaryota</taxon>
        <taxon>Fungi</taxon>
        <taxon>Dikarya</taxon>
        <taxon>Ascomycota</taxon>
        <taxon>Pezizomycotina</taxon>
        <taxon>Sordariomycetes</taxon>
        <taxon>Hypocreomycetidae</taxon>
        <taxon>Hypocreales</taxon>
        <taxon>Ophiocordycipitaceae</taxon>
        <taxon>Tolypocladium</taxon>
    </lineage>
</organism>
<keyword evidence="2" id="KW-1185">Reference proteome</keyword>